<evidence type="ECO:0000313" key="3">
    <source>
        <dbReference type="Proteomes" id="UP001499987"/>
    </source>
</evidence>
<comment type="caution">
    <text evidence="2">The sequence shown here is derived from an EMBL/GenBank/DDBJ whole genome shotgun (WGS) entry which is preliminary data.</text>
</comment>
<name>A0ABN1U4C7_9ACTN</name>
<evidence type="ECO:0000313" key="2">
    <source>
        <dbReference type="EMBL" id="GAA1117464.1"/>
    </source>
</evidence>
<feature type="domain" description="NAD(P)-binding" evidence="1">
    <location>
        <begin position="8"/>
        <end position="199"/>
    </location>
</feature>
<accession>A0ABN1U4C7</accession>
<dbReference type="Pfam" id="PF13460">
    <property type="entry name" value="NAD_binding_10"/>
    <property type="match status" value="1"/>
</dbReference>
<sequence length="214" mass="22435">MARIAVFGANGSIGRCIVTEALSRGHRVTAAVRDPARYQGLTPEITRGDVLAAEDVTRVAEGQDVLVSAVGGGDGPGTRRLVEPAARALVAGLRALGSAAPRLIVVGGAGSLETAPGVCVWDTPGLTADVREMMHAHGEALAFFRTVADLQWTVLSPAADLLPGERTGHYRTDTDRLVIDAEGRSAVSIPDFAVALVDEIEQPRHLGERFTCAH</sequence>
<dbReference type="InterPro" id="IPR036291">
    <property type="entry name" value="NAD(P)-bd_dom_sf"/>
</dbReference>
<dbReference type="EMBL" id="BAAALD010000104">
    <property type="protein sequence ID" value="GAA1117464.1"/>
    <property type="molecule type" value="Genomic_DNA"/>
</dbReference>
<dbReference type="PANTHER" id="PTHR43355">
    <property type="entry name" value="FLAVIN REDUCTASE (NADPH)"/>
    <property type="match status" value="1"/>
</dbReference>
<keyword evidence="3" id="KW-1185">Reference proteome</keyword>
<dbReference type="SUPFAM" id="SSF51735">
    <property type="entry name" value="NAD(P)-binding Rossmann-fold domains"/>
    <property type="match status" value="1"/>
</dbReference>
<protein>
    <submittedName>
        <fullName evidence="2">NAD(P)H-binding protein</fullName>
    </submittedName>
</protein>
<dbReference type="Proteomes" id="UP001499987">
    <property type="component" value="Unassembled WGS sequence"/>
</dbReference>
<evidence type="ECO:0000259" key="1">
    <source>
        <dbReference type="Pfam" id="PF13460"/>
    </source>
</evidence>
<dbReference type="Gene3D" id="3.40.50.720">
    <property type="entry name" value="NAD(P)-binding Rossmann-like Domain"/>
    <property type="match status" value="1"/>
</dbReference>
<dbReference type="CDD" id="cd05244">
    <property type="entry name" value="BVR-B_like_SDR_a"/>
    <property type="match status" value="1"/>
</dbReference>
<organism evidence="2 3">
    <name type="scientific">Kitasatospora arboriphila</name>
    <dbReference type="NCBI Taxonomy" id="258052"/>
    <lineage>
        <taxon>Bacteria</taxon>
        <taxon>Bacillati</taxon>
        <taxon>Actinomycetota</taxon>
        <taxon>Actinomycetes</taxon>
        <taxon>Kitasatosporales</taxon>
        <taxon>Streptomycetaceae</taxon>
        <taxon>Kitasatospora</taxon>
    </lineage>
</organism>
<dbReference type="RefSeq" id="WP_344627470.1">
    <property type="nucleotide sequence ID" value="NZ_BAAALD010000104.1"/>
</dbReference>
<dbReference type="InterPro" id="IPR016040">
    <property type="entry name" value="NAD(P)-bd_dom"/>
</dbReference>
<dbReference type="InterPro" id="IPR051606">
    <property type="entry name" value="Polyketide_Oxido-like"/>
</dbReference>
<gene>
    <name evidence="2" type="ORF">GCM10009663_66920</name>
</gene>
<dbReference type="PANTHER" id="PTHR43355:SF2">
    <property type="entry name" value="FLAVIN REDUCTASE (NADPH)"/>
    <property type="match status" value="1"/>
</dbReference>
<proteinExistence type="predicted"/>
<reference evidence="2 3" key="1">
    <citation type="journal article" date="2019" name="Int. J. Syst. Evol. Microbiol.">
        <title>The Global Catalogue of Microorganisms (GCM) 10K type strain sequencing project: providing services to taxonomists for standard genome sequencing and annotation.</title>
        <authorList>
            <consortium name="The Broad Institute Genomics Platform"/>
            <consortium name="The Broad Institute Genome Sequencing Center for Infectious Disease"/>
            <person name="Wu L."/>
            <person name="Ma J."/>
        </authorList>
    </citation>
    <scope>NUCLEOTIDE SEQUENCE [LARGE SCALE GENOMIC DNA]</scope>
    <source>
        <strain evidence="2 3">JCM 13002</strain>
    </source>
</reference>